<comment type="caution">
    <text evidence="10">The sequence shown here is derived from an EMBL/GenBank/DDBJ whole genome shotgun (WGS) entry which is preliminary data.</text>
</comment>
<evidence type="ECO:0000256" key="7">
    <source>
        <dbReference type="SAM" id="MobiDB-lite"/>
    </source>
</evidence>
<organism evidence="10 11">
    <name type="scientific">Rhodonia placenta</name>
    <dbReference type="NCBI Taxonomy" id="104341"/>
    <lineage>
        <taxon>Eukaryota</taxon>
        <taxon>Fungi</taxon>
        <taxon>Dikarya</taxon>
        <taxon>Basidiomycota</taxon>
        <taxon>Agaricomycotina</taxon>
        <taxon>Agaricomycetes</taxon>
        <taxon>Polyporales</taxon>
        <taxon>Adustoporiaceae</taxon>
        <taxon>Rhodonia</taxon>
    </lineage>
</organism>
<evidence type="ECO:0000259" key="9">
    <source>
        <dbReference type="PROSITE" id="PS50217"/>
    </source>
</evidence>
<evidence type="ECO:0000256" key="3">
    <source>
        <dbReference type="ARBA" id="ARBA00023125"/>
    </source>
</evidence>
<dbReference type="SUPFAM" id="SSF57959">
    <property type="entry name" value="Leucine zipper domain"/>
    <property type="match status" value="1"/>
</dbReference>
<dbReference type="Pfam" id="PF00170">
    <property type="entry name" value="bZIP_1"/>
    <property type="match status" value="1"/>
</dbReference>
<dbReference type="PROSITE" id="PS50217">
    <property type="entry name" value="BZIP"/>
    <property type="match status" value="1"/>
</dbReference>
<evidence type="ECO:0000313" key="10">
    <source>
        <dbReference type="EMBL" id="KAF9815579.1"/>
    </source>
</evidence>
<keyword evidence="5" id="KW-0539">Nucleus</keyword>
<reference evidence="10" key="2">
    <citation type="journal article" name="Front. Microbiol.">
        <title>Degradative Capacity of Two Strains of Rhodonia placenta: From Phenotype to Genotype.</title>
        <authorList>
            <person name="Kolle M."/>
            <person name="Horta M.A.C."/>
            <person name="Nowrousian M."/>
            <person name="Ohm R.A."/>
            <person name="Benz J.P."/>
            <person name="Pilgard A."/>
        </authorList>
    </citation>
    <scope>NUCLEOTIDE SEQUENCE</scope>
    <source>
        <strain evidence="10">FPRL280</strain>
    </source>
</reference>
<feature type="compositionally biased region" description="Basic and acidic residues" evidence="7">
    <location>
        <begin position="96"/>
        <end position="116"/>
    </location>
</feature>
<dbReference type="PANTHER" id="PTHR46542">
    <property type="entry name" value="X-BOX BINDING PROTEIN 1"/>
    <property type="match status" value="1"/>
</dbReference>
<feature type="region of interest" description="Disordered" evidence="7">
    <location>
        <begin position="148"/>
        <end position="169"/>
    </location>
</feature>
<dbReference type="Gene3D" id="1.20.5.170">
    <property type="match status" value="1"/>
</dbReference>
<evidence type="ECO:0000256" key="8">
    <source>
        <dbReference type="SAM" id="Phobius"/>
    </source>
</evidence>
<dbReference type="InterPro" id="IPR052470">
    <property type="entry name" value="ER_Stress-Reg_TF"/>
</dbReference>
<feature type="region of interest" description="Disordered" evidence="7">
    <location>
        <begin position="235"/>
        <end position="254"/>
    </location>
</feature>
<evidence type="ECO:0000256" key="2">
    <source>
        <dbReference type="ARBA" id="ARBA00023015"/>
    </source>
</evidence>
<accession>A0A8H7U2F7</accession>
<name>A0A8H7U2F7_9APHY</name>
<dbReference type="GO" id="GO:0000977">
    <property type="term" value="F:RNA polymerase II transcription regulatory region sequence-specific DNA binding"/>
    <property type="evidence" value="ECO:0007669"/>
    <property type="project" value="TreeGrafter"/>
</dbReference>
<dbReference type="Proteomes" id="UP000639403">
    <property type="component" value="Unassembled WGS sequence"/>
</dbReference>
<feature type="compositionally biased region" description="Basic and acidic residues" evidence="7">
    <location>
        <begin position="31"/>
        <end position="48"/>
    </location>
</feature>
<dbReference type="PANTHER" id="PTHR46542:SF1">
    <property type="entry name" value="X-BOX BINDING PROTEIN 1"/>
    <property type="match status" value="1"/>
</dbReference>
<keyword evidence="1" id="KW-0832">Ubl conjugation</keyword>
<feature type="transmembrane region" description="Helical" evidence="8">
    <location>
        <begin position="393"/>
        <end position="420"/>
    </location>
</feature>
<keyword evidence="8" id="KW-0472">Membrane</keyword>
<protein>
    <recommendedName>
        <fullName evidence="6">X-box-binding protein 1</fullName>
    </recommendedName>
</protein>
<feature type="transmembrane region" description="Helical" evidence="8">
    <location>
        <begin position="538"/>
        <end position="566"/>
    </location>
</feature>
<gene>
    <name evidence="10" type="ORF">IEO21_04500</name>
</gene>
<keyword evidence="2" id="KW-0805">Transcription regulation</keyword>
<feature type="compositionally biased region" description="Low complexity" evidence="7">
    <location>
        <begin position="10"/>
        <end position="30"/>
    </location>
</feature>
<evidence type="ECO:0000256" key="1">
    <source>
        <dbReference type="ARBA" id="ARBA00022843"/>
    </source>
</evidence>
<dbReference type="EMBL" id="JADOXO010000068">
    <property type="protein sequence ID" value="KAF9815579.1"/>
    <property type="molecule type" value="Genomic_DNA"/>
</dbReference>
<dbReference type="GO" id="GO:0005634">
    <property type="term" value="C:nucleus"/>
    <property type="evidence" value="ECO:0007669"/>
    <property type="project" value="TreeGrafter"/>
</dbReference>
<dbReference type="SMART" id="SM00338">
    <property type="entry name" value="BRLZ"/>
    <property type="match status" value="1"/>
</dbReference>
<keyword evidence="4" id="KW-0804">Transcription</keyword>
<dbReference type="PROSITE" id="PS00036">
    <property type="entry name" value="BZIP_BASIC"/>
    <property type="match status" value="1"/>
</dbReference>
<sequence>MKRAADPEMTLPSSPAESSQSPTPSTSELTDPPRKRSRSDISPDERKEARAHRNRIAAQNSRDRRKAQFVYLERRVVELEEENRQLRAGMGLTGLHRAEEDKVEEQRERDTARDRENEELRARIKTLETGWEAVVKALAASGLPLSIPSAPPSSSLSDSSLSSQPSTSALPVLVPQPSASVFPLSPALSQAPSPRSSTPIYPLDFDDSEPTRHLARVATTDAPLLSSVSLQRLELSGPPAHPSATSIPSGQQDPLSAVDEITMDKLLREILAPSPILPAATLPSGHADAVGTWPHSQPLSESEGADPIHQAMSPATAGATPAVIASIPAGDWPGQAEMQRLLDMVPVVRPDAGAAVDADADMTDFTSALGLELNEWDFTTSTGQEIDQSQLSYIAYSFSFFSRIFSLLALFSISALSFTFSLTPIYHRREEDSDALSLLEPPDAEPSLFRVNHLLSLCSLPSLGTGVALSVVVPEVEPPSSGTERTGSGPGTSMSGCRLGTSFVDSVFTLSARAGSSGALVSAMKNIDGMEKRVGVVIVLWVVAVRSLAGSPLWGVPVLGVMLGIMEGRSMELRRRRAATDGGGFARAAPSDLGRIGSIACVLLVSGCFGGGGRGGNDLDEALGGFVGTCLPGICTNSRGWAAAGRRRRWYSRALDPGIALVGIDASSWGDAGVAAGKDLSSTRLCSSARAGFS</sequence>
<evidence type="ECO:0000256" key="4">
    <source>
        <dbReference type="ARBA" id="ARBA00023163"/>
    </source>
</evidence>
<feature type="domain" description="BZIP" evidence="9">
    <location>
        <begin position="44"/>
        <end position="87"/>
    </location>
</feature>
<dbReference type="AlphaFoldDB" id="A0A8H7U2F7"/>
<dbReference type="InterPro" id="IPR004827">
    <property type="entry name" value="bZIP"/>
</dbReference>
<keyword evidence="3" id="KW-0238">DNA-binding</keyword>
<reference evidence="10" key="1">
    <citation type="submission" date="2020-11" db="EMBL/GenBank/DDBJ databases">
        <authorList>
            <person name="Koelle M."/>
            <person name="Horta M.A.C."/>
            <person name="Nowrousian M."/>
            <person name="Ohm R.A."/>
            <person name="Benz P."/>
            <person name="Pilgard A."/>
        </authorList>
    </citation>
    <scope>NUCLEOTIDE SEQUENCE</scope>
    <source>
        <strain evidence="10">FPRL280</strain>
    </source>
</reference>
<dbReference type="GO" id="GO:0000981">
    <property type="term" value="F:DNA-binding transcription factor activity, RNA polymerase II-specific"/>
    <property type="evidence" value="ECO:0007669"/>
    <property type="project" value="TreeGrafter"/>
</dbReference>
<evidence type="ECO:0000313" key="11">
    <source>
        <dbReference type="Proteomes" id="UP000639403"/>
    </source>
</evidence>
<keyword evidence="8" id="KW-0812">Transmembrane</keyword>
<evidence type="ECO:0000256" key="5">
    <source>
        <dbReference type="ARBA" id="ARBA00023242"/>
    </source>
</evidence>
<keyword evidence="8" id="KW-1133">Transmembrane helix</keyword>
<dbReference type="InterPro" id="IPR046347">
    <property type="entry name" value="bZIP_sf"/>
</dbReference>
<feature type="region of interest" description="Disordered" evidence="7">
    <location>
        <begin position="1"/>
        <end position="67"/>
    </location>
</feature>
<feature type="compositionally biased region" description="Polar residues" evidence="7">
    <location>
        <begin position="243"/>
        <end position="254"/>
    </location>
</feature>
<proteinExistence type="predicted"/>
<feature type="region of interest" description="Disordered" evidence="7">
    <location>
        <begin position="91"/>
        <end position="116"/>
    </location>
</feature>
<evidence type="ECO:0000256" key="6">
    <source>
        <dbReference type="ARBA" id="ARBA00040165"/>
    </source>
</evidence>